<name>A0A3A3G098_9BURK</name>
<dbReference type="Pfam" id="PF13808">
    <property type="entry name" value="DDE_Tnp_1_assoc"/>
    <property type="match status" value="1"/>
</dbReference>
<dbReference type="InterPro" id="IPR032806">
    <property type="entry name" value="YbfD_N"/>
</dbReference>
<sequence>MNPGMILVQRLRGIDDPRVTGRFDHALADILVIALCAIMAGAEGWDDIEALPTLRHSTRGMAVSRRGTVWRCPCPAYIPEIKRWPGIKRSVCRLEEPRIRFGSCGQISNPPSSYPSLTPFLQQ</sequence>
<dbReference type="Proteomes" id="UP000266327">
    <property type="component" value="Unassembled WGS sequence"/>
</dbReference>
<proteinExistence type="predicted"/>
<evidence type="ECO:0000259" key="1">
    <source>
        <dbReference type="Pfam" id="PF13808"/>
    </source>
</evidence>
<comment type="caution">
    <text evidence="2">The sequence shown here is derived from an EMBL/GenBank/DDBJ whole genome shotgun (WGS) entry which is preliminary data.</text>
</comment>
<organism evidence="2 3">
    <name type="scientific">Noviherbaspirillum sedimenti</name>
    <dbReference type="NCBI Taxonomy" id="2320865"/>
    <lineage>
        <taxon>Bacteria</taxon>
        <taxon>Pseudomonadati</taxon>
        <taxon>Pseudomonadota</taxon>
        <taxon>Betaproteobacteria</taxon>
        <taxon>Burkholderiales</taxon>
        <taxon>Oxalobacteraceae</taxon>
        <taxon>Noviherbaspirillum</taxon>
    </lineage>
</organism>
<protein>
    <submittedName>
        <fullName evidence="2">Transposase family protein</fullName>
    </submittedName>
</protein>
<accession>A0A3A3G098</accession>
<evidence type="ECO:0000313" key="2">
    <source>
        <dbReference type="EMBL" id="RJG01341.1"/>
    </source>
</evidence>
<gene>
    <name evidence="2" type="ORF">D3878_06880</name>
</gene>
<dbReference type="EMBL" id="QYUQ01000002">
    <property type="protein sequence ID" value="RJG01341.1"/>
    <property type="molecule type" value="Genomic_DNA"/>
</dbReference>
<evidence type="ECO:0000313" key="3">
    <source>
        <dbReference type="Proteomes" id="UP000266327"/>
    </source>
</evidence>
<reference evidence="3" key="1">
    <citation type="submission" date="2018-09" db="EMBL/GenBank/DDBJ databases">
        <authorList>
            <person name="Zhu H."/>
        </authorList>
    </citation>
    <scope>NUCLEOTIDE SEQUENCE [LARGE SCALE GENOMIC DNA]</scope>
    <source>
        <strain evidence="3">K1S02-23</strain>
    </source>
</reference>
<feature type="domain" description="H repeat-associated protein N-terminal" evidence="1">
    <location>
        <begin position="9"/>
        <end position="51"/>
    </location>
</feature>
<keyword evidence="3" id="KW-1185">Reference proteome</keyword>
<dbReference type="RefSeq" id="WP_119784790.1">
    <property type="nucleotide sequence ID" value="NZ_QYUQ01000002.1"/>
</dbReference>
<dbReference type="AlphaFoldDB" id="A0A3A3G098"/>